<organism evidence="2 3">
    <name type="scientific">Mya arenaria</name>
    <name type="common">Soft-shell clam</name>
    <dbReference type="NCBI Taxonomy" id="6604"/>
    <lineage>
        <taxon>Eukaryota</taxon>
        <taxon>Metazoa</taxon>
        <taxon>Spiralia</taxon>
        <taxon>Lophotrochozoa</taxon>
        <taxon>Mollusca</taxon>
        <taxon>Bivalvia</taxon>
        <taxon>Autobranchia</taxon>
        <taxon>Heteroconchia</taxon>
        <taxon>Euheterodonta</taxon>
        <taxon>Imparidentia</taxon>
        <taxon>Neoheterodontei</taxon>
        <taxon>Myida</taxon>
        <taxon>Myoidea</taxon>
        <taxon>Myidae</taxon>
        <taxon>Mya</taxon>
    </lineage>
</organism>
<proteinExistence type="predicted"/>
<sequence>MFGMLKNLKKKVPFGKKDADTLHNGDEMAGRESYEASEPSKGPLPHDNDSWCLNELPPEISLPVVSELTLRCMFLLILSQVYGTVIWNSSVIFHQNNPSCKWMVCNIRNLFI</sequence>
<keyword evidence="3" id="KW-1185">Reference proteome</keyword>
<evidence type="ECO:0000256" key="1">
    <source>
        <dbReference type="SAM" id="MobiDB-lite"/>
    </source>
</evidence>
<accession>A0ABY7G4Z0</accession>
<feature type="compositionally biased region" description="Basic and acidic residues" evidence="1">
    <location>
        <begin position="16"/>
        <end position="34"/>
    </location>
</feature>
<gene>
    <name evidence="2" type="ORF">MAR_003071</name>
</gene>
<evidence type="ECO:0000313" key="3">
    <source>
        <dbReference type="Proteomes" id="UP001164746"/>
    </source>
</evidence>
<evidence type="ECO:0000313" key="2">
    <source>
        <dbReference type="EMBL" id="WAR29503.1"/>
    </source>
</evidence>
<dbReference type="EMBL" id="CP111027">
    <property type="protein sequence ID" value="WAR29503.1"/>
    <property type="molecule type" value="Genomic_DNA"/>
</dbReference>
<name>A0ABY7G4Z0_MYAAR</name>
<reference evidence="2" key="1">
    <citation type="submission" date="2022-11" db="EMBL/GenBank/DDBJ databases">
        <title>Centuries of genome instability and evolution in soft-shell clam transmissible cancer (bioRxiv).</title>
        <authorList>
            <person name="Hart S.F.M."/>
            <person name="Yonemitsu M.A."/>
            <person name="Giersch R.M."/>
            <person name="Beal B.F."/>
            <person name="Arriagada G."/>
            <person name="Davis B.W."/>
            <person name="Ostrander E.A."/>
            <person name="Goff S.P."/>
            <person name="Metzger M.J."/>
        </authorList>
    </citation>
    <scope>NUCLEOTIDE SEQUENCE</scope>
    <source>
        <strain evidence="2">MELC-2E11</strain>
        <tissue evidence="2">Siphon/mantle</tissue>
    </source>
</reference>
<dbReference type="Proteomes" id="UP001164746">
    <property type="component" value="Chromosome 16"/>
</dbReference>
<feature type="region of interest" description="Disordered" evidence="1">
    <location>
        <begin position="16"/>
        <end position="46"/>
    </location>
</feature>
<protein>
    <submittedName>
        <fullName evidence="2">Uncharacterized protein</fullName>
    </submittedName>
</protein>